<dbReference type="PROSITE" id="PS50850">
    <property type="entry name" value="MFS"/>
    <property type="match status" value="1"/>
</dbReference>
<accession>A0ABY4BR07</accession>
<reference evidence="6 7" key="1">
    <citation type="submission" date="2022-03" db="EMBL/GenBank/DDBJ databases">
        <title>Chryseobacterium sp. isolated from particulate matters in swine house.</title>
        <authorList>
            <person name="Won M."/>
            <person name="Kim S.-J."/>
            <person name="Kwon S.-W."/>
        </authorList>
    </citation>
    <scope>NUCLEOTIDE SEQUENCE [LARGE SCALE GENOMIC DNA]</scope>
    <source>
        <strain evidence="6 7">SC2-2</strain>
    </source>
</reference>
<dbReference type="Gene3D" id="1.20.1250.20">
    <property type="entry name" value="MFS general substrate transporter like domains"/>
    <property type="match status" value="2"/>
</dbReference>
<evidence type="ECO:0000313" key="6">
    <source>
        <dbReference type="EMBL" id="UOE41629.1"/>
    </source>
</evidence>
<dbReference type="InterPro" id="IPR011701">
    <property type="entry name" value="MFS"/>
</dbReference>
<feature type="transmembrane region" description="Helical" evidence="4">
    <location>
        <begin position="379"/>
        <end position="399"/>
    </location>
</feature>
<feature type="transmembrane region" description="Helical" evidence="4">
    <location>
        <begin position="46"/>
        <end position="64"/>
    </location>
</feature>
<keyword evidence="3 4" id="KW-0472">Membrane</keyword>
<dbReference type="SUPFAM" id="SSF103473">
    <property type="entry name" value="MFS general substrate transporter"/>
    <property type="match status" value="1"/>
</dbReference>
<feature type="transmembrane region" description="Helical" evidence="4">
    <location>
        <begin position="101"/>
        <end position="126"/>
    </location>
</feature>
<feature type="domain" description="Major facilitator superfamily (MFS) profile" evidence="5">
    <location>
        <begin position="7"/>
        <end position="404"/>
    </location>
</feature>
<feature type="transmembrane region" description="Helical" evidence="4">
    <location>
        <begin position="76"/>
        <end position="95"/>
    </location>
</feature>
<feature type="transmembrane region" description="Helical" evidence="4">
    <location>
        <begin position="347"/>
        <end position="367"/>
    </location>
</feature>
<evidence type="ECO:0000256" key="3">
    <source>
        <dbReference type="ARBA" id="ARBA00023136"/>
    </source>
</evidence>
<evidence type="ECO:0000259" key="5">
    <source>
        <dbReference type="PROSITE" id="PS50850"/>
    </source>
</evidence>
<keyword evidence="1 4" id="KW-0812">Transmembrane</keyword>
<keyword evidence="2 4" id="KW-1133">Transmembrane helix</keyword>
<feature type="transmembrane region" description="Helical" evidence="4">
    <location>
        <begin position="255"/>
        <end position="277"/>
    </location>
</feature>
<evidence type="ECO:0000313" key="7">
    <source>
        <dbReference type="Proteomes" id="UP000831460"/>
    </source>
</evidence>
<feature type="transmembrane region" description="Helical" evidence="4">
    <location>
        <begin position="211"/>
        <end position="235"/>
    </location>
</feature>
<feature type="transmembrane region" description="Helical" evidence="4">
    <location>
        <begin position="289"/>
        <end position="306"/>
    </location>
</feature>
<proteinExistence type="predicted"/>
<dbReference type="RefSeq" id="WP_243550439.1">
    <property type="nucleotide sequence ID" value="NZ_CP094532.1"/>
</dbReference>
<gene>
    <name evidence="6" type="ORF">MTP09_03040</name>
</gene>
<feature type="transmembrane region" description="Helical" evidence="4">
    <location>
        <begin position="138"/>
        <end position="159"/>
    </location>
</feature>
<feature type="transmembrane region" description="Helical" evidence="4">
    <location>
        <begin position="312"/>
        <end position="335"/>
    </location>
</feature>
<dbReference type="PANTHER" id="PTHR11360">
    <property type="entry name" value="MONOCARBOXYLATE TRANSPORTER"/>
    <property type="match status" value="1"/>
</dbReference>
<sequence>MKQNNINKWFVAVAATLTHLGLGTVYAWSFFQKPLTETFGWSNSQTAWTFSIAILMLGLTAAWAGTKIEKFGARKLALTGVLLYAAGYLISYFALQYHSLFLLYLGFGFIGGIGLGLAYVTPVAVVSRYFPEKQGVMTGLVVMGFGLGAFVMSKILAPFFMELFNGDLPKVFLSTGLILLLILPFFAYSLRTSETAEILKVDKPDILKEILKFDYALIWLIFMFNIVAGMIFIAFQSPLLQDLMMRGGTTDLETLAKSGATLIAVSAVFNGIGRFFWGSVSDKLGRIRTLQLILLIEILVFAILMFSKNVLIFSIGVCVVLLCYGGGFGILPSLIRERYGAKLMASVYGVTLTAWGIGGIFGPQIAAFMKDHFAADSALYSYSVALGLIATGLVLSLFLRKKTISE</sequence>
<evidence type="ECO:0000256" key="4">
    <source>
        <dbReference type="SAM" id="Phobius"/>
    </source>
</evidence>
<dbReference type="Pfam" id="PF07690">
    <property type="entry name" value="MFS_1"/>
    <property type="match status" value="1"/>
</dbReference>
<dbReference type="InterPro" id="IPR036259">
    <property type="entry name" value="MFS_trans_sf"/>
</dbReference>
<organism evidence="6 7">
    <name type="scientific">Chryseobacterium suipulveris</name>
    <dbReference type="NCBI Taxonomy" id="2929800"/>
    <lineage>
        <taxon>Bacteria</taxon>
        <taxon>Pseudomonadati</taxon>
        <taxon>Bacteroidota</taxon>
        <taxon>Flavobacteriia</taxon>
        <taxon>Flavobacteriales</taxon>
        <taxon>Weeksellaceae</taxon>
        <taxon>Chryseobacterium group</taxon>
        <taxon>Chryseobacterium</taxon>
    </lineage>
</organism>
<evidence type="ECO:0000256" key="1">
    <source>
        <dbReference type="ARBA" id="ARBA00022692"/>
    </source>
</evidence>
<feature type="transmembrane region" description="Helical" evidence="4">
    <location>
        <begin position="171"/>
        <end position="190"/>
    </location>
</feature>
<dbReference type="Proteomes" id="UP000831460">
    <property type="component" value="Chromosome"/>
</dbReference>
<evidence type="ECO:0000256" key="2">
    <source>
        <dbReference type="ARBA" id="ARBA00022989"/>
    </source>
</evidence>
<dbReference type="EMBL" id="CP094532">
    <property type="protein sequence ID" value="UOE41629.1"/>
    <property type="molecule type" value="Genomic_DNA"/>
</dbReference>
<dbReference type="InterPro" id="IPR020846">
    <property type="entry name" value="MFS_dom"/>
</dbReference>
<dbReference type="InterPro" id="IPR050327">
    <property type="entry name" value="Proton-linked_MCT"/>
</dbReference>
<protein>
    <submittedName>
        <fullName evidence="6">MFS transporter</fullName>
    </submittedName>
</protein>
<name>A0ABY4BR07_9FLAO</name>
<keyword evidence="7" id="KW-1185">Reference proteome</keyword>